<gene>
    <name evidence="1" type="ORF">SYV04_03035</name>
</gene>
<evidence type="ECO:0000313" key="1">
    <source>
        <dbReference type="EMBL" id="MDY7225335.1"/>
    </source>
</evidence>
<accession>A0ABU5GVY2</accession>
<dbReference type="Proteomes" id="UP001291309">
    <property type="component" value="Unassembled WGS sequence"/>
</dbReference>
<comment type="caution">
    <text evidence="1">The sequence shown here is derived from an EMBL/GenBank/DDBJ whole genome shotgun (WGS) entry which is preliminary data.</text>
</comment>
<name>A0ABU5GVY2_9BACT</name>
<dbReference type="EMBL" id="JAXIVS010000001">
    <property type="protein sequence ID" value="MDY7225335.1"/>
    <property type="molecule type" value="Genomic_DNA"/>
</dbReference>
<keyword evidence="2" id="KW-1185">Reference proteome</keyword>
<organism evidence="1 2">
    <name type="scientific">Hyalangium rubrum</name>
    <dbReference type="NCBI Taxonomy" id="3103134"/>
    <lineage>
        <taxon>Bacteria</taxon>
        <taxon>Pseudomonadati</taxon>
        <taxon>Myxococcota</taxon>
        <taxon>Myxococcia</taxon>
        <taxon>Myxococcales</taxon>
        <taxon>Cystobacterineae</taxon>
        <taxon>Archangiaceae</taxon>
        <taxon>Hyalangium</taxon>
    </lineage>
</organism>
<dbReference type="RefSeq" id="WP_321544046.1">
    <property type="nucleotide sequence ID" value="NZ_JAXIVS010000001.1"/>
</dbReference>
<proteinExistence type="predicted"/>
<evidence type="ECO:0000313" key="2">
    <source>
        <dbReference type="Proteomes" id="UP001291309"/>
    </source>
</evidence>
<protein>
    <submittedName>
        <fullName evidence="1">Uncharacterized protein</fullName>
    </submittedName>
</protein>
<reference evidence="1 2" key="1">
    <citation type="submission" date="2023-12" db="EMBL/GenBank/DDBJ databases">
        <title>the genome sequence of Hyalangium sp. s54d21.</title>
        <authorList>
            <person name="Zhang X."/>
        </authorList>
    </citation>
    <scope>NUCLEOTIDE SEQUENCE [LARGE SCALE GENOMIC DNA]</scope>
    <source>
        <strain evidence="2">s54d21</strain>
    </source>
</reference>
<sequence length="118" mass="12607">MAGLSQVAGRAQLAGSGADAAALQQLLDCPEAQALLGDDIGATWWGLSFGTHRKPHVDERRPGVTRVVSWRLPVAGTTRSGVFKFKGVLRRYVWEVDGTLEVGGTEIRTRSCEVVSGS</sequence>